<dbReference type="InterPro" id="IPR003968">
    <property type="entry name" value="K_chnl_volt-dep_Kv"/>
</dbReference>
<reference evidence="16" key="1">
    <citation type="submission" date="2021-01" db="UniProtKB">
        <authorList>
            <consortium name="EnsemblMetazoa"/>
        </authorList>
    </citation>
    <scope>IDENTIFICATION</scope>
</reference>
<dbReference type="GO" id="GO:0008076">
    <property type="term" value="C:voltage-gated potassium channel complex"/>
    <property type="evidence" value="ECO:0007669"/>
    <property type="project" value="InterPro"/>
</dbReference>
<dbReference type="Gene3D" id="1.20.120.350">
    <property type="entry name" value="Voltage-gated potassium channels. Chain C"/>
    <property type="match status" value="1"/>
</dbReference>
<dbReference type="Pfam" id="PF02214">
    <property type="entry name" value="BTB_2"/>
    <property type="match status" value="1"/>
</dbReference>
<keyword evidence="3" id="KW-1003">Cell membrane</keyword>
<sequence>MLTSTSLHATTSNVAYLVNEFQYTRSTLSINHYGDTELQNMAPKPQDEMSESDGYDLDELKAADQQKPFRERGKRIRINVSGRIFESYQRTLVSKEGSIFGYSSIMKYYDEENKEFFFDKDPHTFEAILVYLQCGLLQQPEKVDFKAFIEDLQFFGFGDKAYHIYRREAIIPDTSCANQGTREEIGFRLFLYNMLEYPDINLTAQIFAGLTSFIIFISIIVYCIESLPSMHPNAVDNLSYVEAFCVVWFTIELSARFILCPEKLKFVKSLMNWVDLVSIVPFYITILMPENKDSNVVGLAMLRVLRVARVFRVFKLSRYSKAIYLIILTISTSVRELMLLLMFIIILMVLFAAAIYQFEHDDLDEKNKFKSIPHTFWIVIVTITTVGYGDMVPYTPEGQFITSILAITGVVIVALPIPIIVNNFTRFYERIMSKSSKYQFEFDESKSEENKETHLVVTQCESTI</sequence>
<keyword evidence="11 13" id="KW-0472">Membrane</keyword>
<feature type="transmembrane region" description="Helical" evidence="13">
    <location>
        <begin position="376"/>
        <end position="394"/>
    </location>
</feature>
<evidence type="ECO:0000256" key="5">
    <source>
        <dbReference type="ARBA" id="ARBA00022692"/>
    </source>
</evidence>
<dbReference type="RefSeq" id="XP_066913227.1">
    <property type="nucleotide sequence ID" value="XM_067057126.1"/>
</dbReference>
<evidence type="ECO:0000256" key="4">
    <source>
        <dbReference type="ARBA" id="ARBA00022538"/>
    </source>
</evidence>
<dbReference type="InterPro" id="IPR005821">
    <property type="entry name" value="Ion_trans_dom"/>
</dbReference>
<evidence type="ECO:0000256" key="12">
    <source>
        <dbReference type="ARBA" id="ARBA00023303"/>
    </source>
</evidence>
<dbReference type="PRINTS" id="PR01496">
    <property type="entry name" value="SHAKERCHANEL"/>
</dbReference>
<keyword evidence="5 13" id="KW-0812">Transmembrane</keyword>
<dbReference type="PRINTS" id="PR00169">
    <property type="entry name" value="KCHANNEL"/>
</dbReference>
<feature type="transmembrane region" description="Helical" evidence="13">
    <location>
        <begin position="206"/>
        <end position="225"/>
    </location>
</feature>
<dbReference type="Proteomes" id="UP000594262">
    <property type="component" value="Unplaced"/>
</dbReference>
<comment type="subcellular location">
    <subcellularLocation>
        <location evidence="1">Cell membrane</location>
        <topology evidence="1">Multi-pass membrane protein</topology>
    </subcellularLocation>
</comment>
<dbReference type="GO" id="GO:0051260">
    <property type="term" value="P:protein homooligomerization"/>
    <property type="evidence" value="ECO:0007669"/>
    <property type="project" value="InterPro"/>
</dbReference>
<dbReference type="Gene3D" id="3.30.710.10">
    <property type="entry name" value="Potassium Channel Kv1.1, Chain A"/>
    <property type="match status" value="1"/>
</dbReference>
<keyword evidence="8" id="KW-0630">Potassium</keyword>
<dbReference type="PANTHER" id="PTHR11537">
    <property type="entry name" value="VOLTAGE-GATED POTASSIUM CHANNEL"/>
    <property type="match status" value="1"/>
</dbReference>
<dbReference type="GO" id="GO:0005249">
    <property type="term" value="F:voltage-gated potassium channel activity"/>
    <property type="evidence" value="ECO:0007669"/>
    <property type="project" value="InterPro"/>
</dbReference>
<keyword evidence="12" id="KW-0407">Ion channel</keyword>
<dbReference type="InterPro" id="IPR003972">
    <property type="entry name" value="K_chnl_volt-dep_Kv1"/>
</dbReference>
<dbReference type="PRINTS" id="PR01491">
    <property type="entry name" value="KVCHANNEL"/>
</dbReference>
<keyword evidence="10" id="KW-0406">Ion transport</keyword>
<keyword evidence="4" id="KW-0633">Potassium transport</keyword>
<dbReference type="GO" id="GO:0001508">
    <property type="term" value="P:action potential"/>
    <property type="evidence" value="ECO:0007669"/>
    <property type="project" value="TreeGrafter"/>
</dbReference>
<feature type="transmembrane region" description="Helical" evidence="13">
    <location>
        <begin position="270"/>
        <end position="289"/>
    </location>
</feature>
<dbReference type="EnsemblMetazoa" id="CLYHEMT015087.1">
    <property type="protein sequence ID" value="CLYHEMP015087.1"/>
    <property type="gene ID" value="CLYHEMG015087"/>
</dbReference>
<evidence type="ECO:0000313" key="16">
    <source>
        <dbReference type="EnsemblMetazoa" id="CLYHEMP015087.1"/>
    </source>
</evidence>
<feature type="domain" description="Potassium channel tetramerisation-type BTB" evidence="15">
    <location>
        <begin position="76"/>
        <end position="160"/>
    </location>
</feature>
<dbReference type="FunFam" id="1.10.287.70:FF:000005">
    <property type="entry name" value="potassium voltage-gated channel subfamily G member 1"/>
    <property type="match status" value="1"/>
</dbReference>
<evidence type="ECO:0000256" key="11">
    <source>
        <dbReference type="ARBA" id="ARBA00023136"/>
    </source>
</evidence>
<keyword evidence="17" id="KW-1185">Reference proteome</keyword>
<dbReference type="OrthoDB" id="5867741at2759"/>
<evidence type="ECO:0000259" key="15">
    <source>
        <dbReference type="Pfam" id="PF02214"/>
    </source>
</evidence>
<dbReference type="AlphaFoldDB" id="A0A7M6DLK4"/>
<keyword evidence="2" id="KW-0813">Transport</keyword>
<evidence type="ECO:0000256" key="1">
    <source>
        <dbReference type="ARBA" id="ARBA00004651"/>
    </source>
</evidence>
<dbReference type="InterPro" id="IPR003131">
    <property type="entry name" value="T1-type_BTB"/>
</dbReference>
<evidence type="ECO:0000256" key="2">
    <source>
        <dbReference type="ARBA" id="ARBA00022448"/>
    </source>
</evidence>
<evidence type="ECO:0000256" key="7">
    <source>
        <dbReference type="ARBA" id="ARBA00022882"/>
    </source>
</evidence>
<organism evidence="16 17">
    <name type="scientific">Clytia hemisphaerica</name>
    <dbReference type="NCBI Taxonomy" id="252671"/>
    <lineage>
        <taxon>Eukaryota</taxon>
        <taxon>Metazoa</taxon>
        <taxon>Cnidaria</taxon>
        <taxon>Hydrozoa</taxon>
        <taxon>Hydroidolina</taxon>
        <taxon>Leptothecata</taxon>
        <taxon>Obeliida</taxon>
        <taxon>Clytiidae</taxon>
        <taxon>Clytia</taxon>
    </lineage>
</organism>
<proteinExistence type="predicted"/>
<keyword evidence="7" id="KW-0851">Voltage-gated channel</keyword>
<dbReference type="InterPro" id="IPR011333">
    <property type="entry name" value="SKP1/BTB/POZ_sf"/>
</dbReference>
<evidence type="ECO:0000256" key="8">
    <source>
        <dbReference type="ARBA" id="ARBA00022958"/>
    </source>
</evidence>
<evidence type="ECO:0000256" key="13">
    <source>
        <dbReference type="SAM" id="Phobius"/>
    </source>
</evidence>
<dbReference type="InterPro" id="IPR027359">
    <property type="entry name" value="Volt_channel_dom_sf"/>
</dbReference>
<dbReference type="GeneID" id="136800467"/>
<dbReference type="Pfam" id="PF00520">
    <property type="entry name" value="Ion_trans"/>
    <property type="match status" value="1"/>
</dbReference>
<evidence type="ECO:0000259" key="14">
    <source>
        <dbReference type="Pfam" id="PF00520"/>
    </source>
</evidence>
<feature type="transmembrane region" description="Helical" evidence="13">
    <location>
        <begin position="337"/>
        <end position="356"/>
    </location>
</feature>
<evidence type="ECO:0000256" key="10">
    <source>
        <dbReference type="ARBA" id="ARBA00023065"/>
    </source>
</evidence>
<evidence type="ECO:0000256" key="6">
    <source>
        <dbReference type="ARBA" id="ARBA00022826"/>
    </source>
</evidence>
<evidence type="ECO:0000256" key="9">
    <source>
        <dbReference type="ARBA" id="ARBA00022989"/>
    </source>
</evidence>
<dbReference type="SUPFAM" id="SSF81324">
    <property type="entry name" value="Voltage-gated potassium channels"/>
    <property type="match status" value="1"/>
</dbReference>
<evidence type="ECO:0000313" key="17">
    <source>
        <dbReference type="Proteomes" id="UP000594262"/>
    </source>
</evidence>
<dbReference type="Gene3D" id="1.10.287.70">
    <property type="match status" value="1"/>
</dbReference>
<dbReference type="InterPro" id="IPR028325">
    <property type="entry name" value="VG_K_chnl"/>
</dbReference>
<keyword evidence="6" id="KW-0631">Potassium channel</keyword>
<protein>
    <submittedName>
        <fullName evidence="16">Uncharacterized protein</fullName>
    </submittedName>
</protein>
<dbReference type="SUPFAM" id="SSF54695">
    <property type="entry name" value="POZ domain"/>
    <property type="match status" value="1"/>
</dbReference>
<feature type="transmembrane region" description="Helical" evidence="13">
    <location>
        <begin position="237"/>
        <end position="258"/>
    </location>
</feature>
<keyword evidence="9 13" id="KW-1133">Transmembrane helix</keyword>
<evidence type="ECO:0000256" key="3">
    <source>
        <dbReference type="ARBA" id="ARBA00022475"/>
    </source>
</evidence>
<dbReference type="PANTHER" id="PTHR11537:SF254">
    <property type="entry name" value="POTASSIUM VOLTAGE-GATED CHANNEL PROTEIN SHAB"/>
    <property type="match status" value="1"/>
</dbReference>
<accession>A0A7M6DLK4</accession>
<feature type="domain" description="Ion transport" evidence="14">
    <location>
        <begin position="205"/>
        <end position="430"/>
    </location>
</feature>
<name>A0A7M6DLK4_9CNID</name>
<feature type="transmembrane region" description="Helical" evidence="13">
    <location>
        <begin position="400"/>
        <end position="424"/>
    </location>
</feature>